<comment type="caution">
    <text evidence="2">The sequence shown here is derived from an EMBL/GenBank/DDBJ whole genome shotgun (WGS) entry which is preliminary data.</text>
</comment>
<evidence type="ECO:0000313" key="3">
    <source>
        <dbReference type="Proteomes" id="UP001576784"/>
    </source>
</evidence>
<keyword evidence="1" id="KW-1133">Transmembrane helix</keyword>
<evidence type="ECO:0000313" key="2">
    <source>
        <dbReference type="EMBL" id="MFB2891767.1"/>
    </source>
</evidence>
<dbReference type="RefSeq" id="WP_413261444.1">
    <property type="nucleotide sequence ID" value="NZ_JBHFNR010000017.1"/>
</dbReference>
<protein>
    <submittedName>
        <fullName evidence="2">Uncharacterized protein</fullName>
    </submittedName>
</protein>
<feature type="transmembrane region" description="Helical" evidence="1">
    <location>
        <begin position="37"/>
        <end position="56"/>
    </location>
</feature>
<dbReference type="EMBL" id="JBHFNR010000017">
    <property type="protein sequence ID" value="MFB2891767.1"/>
    <property type="molecule type" value="Genomic_DNA"/>
</dbReference>
<name>A0ABV4XKX9_9CYAN</name>
<gene>
    <name evidence="2" type="ORF">ACE1CI_02370</name>
</gene>
<reference evidence="2 3" key="1">
    <citation type="submission" date="2024-09" db="EMBL/GenBank/DDBJ databases">
        <title>Floridaenema gen nov. (Aerosakkonemataceae, Aerosakkonematales ord. nov., Cyanobacteria) from benthic tropical and subtropical fresh waters, with the description of four new species.</title>
        <authorList>
            <person name="Moretto J.A."/>
            <person name="Berthold D.E."/>
            <person name="Lefler F.W."/>
            <person name="Huang I.-S."/>
            <person name="Laughinghouse H. IV."/>
        </authorList>
    </citation>
    <scope>NUCLEOTIDE SEQUENCE [LARGE SCALE GENOMIC DNA]</scope>
    <source>
        <strain evidence="2 3">BLCC-F50</strain>
    </source>
</reference>
<keyword evidence="3" id="KW-1185">Reference proteome</keyword>
<organism evidence="2 3">
    <name type="scientific">Floridaenema flaviceps BLCC-F50</name>
    <dbReference type="NCBI Taxonomy" id="3153642"/>
    <lineage>
        <taxon>Bacteria</taxon>
        <taxon>Bacillati</taxon>
        <taxon>Cyanobacteriota</taxon>
        <taxon>Cyanophyceae</taxon>
        <taxon>Oscillatoriophycideae</taxon>
        <taxon>Aerosakkonematales</taxon>
        <taxon>Aerosakkonemataceae</taxon>
        <taxon>Floridanema</taxon>
        <taxon>Floridanema flaviceps</taxon>
    </lineage>
</organism>
<dbReference type="Proteomes" id="UP001576784">
    <property type="component" value="Unassembled WGS sequence"/>
</dbReference>
<accession>A0ABV4XKX9</accession>
<sequence length="83" mass="9086">MLRFTILLADAPLPDPKTLHSPSSTQADPLINHGEQLSVYIGTFLLVVGIVAIVGFFSRRFEYALITALALSLGFIAFFAFSR</sequence>
<evidence type="ECO:0000256" key="1">
    <source>
        <dbReference type="SAM" id="Phobius"/>
    </source>
</evidence>
<proteinExistence type="predicted"/>
<keyword evidence="1" id="KW-0472">Membrane</keyword>
<feature type="transmembrane region" description="Helical" evidence="1">
    <location>
        <begin position="63"/>
        <end position="81"/>
    </location>
</feature>
<keyword evidence="1" id="KW-0812">Transmembrane</keyword>